<dbReference type="InterPro" id="IPR012292">
    <property type="entry name" value="Globin/Proto"/>
</dbReference>
<dbReference type="InterPro" id="IPR009050">
    <property type="entry name" value="Globin-like_sf"/>
</dbReference>
<dbReference type="Gene3D" id="1.10.490.10">
    <property type="entry name" value="Globins"/>
    <property type="match status" value="1"/>
</dbReference>
<organism evidence="5 6">
    <name type="scientific">Pedobacter nutrimenti</name>
    <dbReference type="NCBI Taxonomy" id="1241337"/>
    <lineage>
        <taxon>Bacteria</taxon>
        <taxon>Pseudomonadati</taxon>
        <taxon>Bacteroidota</taxon>
        <taxon>Sphingobacteriia</taxon>
        <taxon>Sphingobacteriales</taxon>
        <taxon>Sphingobacteriaceae</taxon>
        <taxon>Pedobacter</taxon>
    </lineage>
</organism>
<dbReference type="Proteomes" id="UP000248198">
    <property type="component" value="Unassembled WGS sequence"/>
</dbReference>
<evidence type="ECO:0000313" key="6">
    <source>
        <dbReference type="Proteomes" id="UP000248198"/>
    </source>
</evidence>
<dbReference type="GO" id="GO:0019825">
    <property type="term" value="F:oxygen binding"/>
    <property type="evidence" value="ECO:0007669"/>
    <property type="project" value="InterPro"/>
</dbReference>
<dbReference type="SUPFAM" id="SSF46458">
    <property type="entry name" value="Globin-like"/>
    <property type="match status" value="1"/>
</dbReference>
<dbReference type="CDD" id="cd08916">
    <property type="entry name" value="TrHb3_P"/>
    <property type="match status" value="1"/>
</dbReference>
<evidence type="ECO:0000256" key="3">
    <source>
        <dbReference type="ARBA" id="ARBA00022723"/>
    </source>
</evidence>
<dbReference type="EMBL" id="QKLU01000008">
    <property type="protein sequence ID" value="PYF70624.1"/>
    <property type="molecule type" value="Genomic_DNA"/>
</dbReference>
<reference evidence="5 6" key="1">
    <citation type="submission" date="2018-06" db="EMBL/GenBank/DDBJ databases">
        <title>Genomic Encyclopedia of Archaeal and Bacterial Type Strains, Phase II (KMG-II): from individual species to whole genera.</title>
        <authorList>
            <person name="Goeker M."/>
        </authorList>
    </citation>
    <scope>NUCLEOTIDE SEQUENCE [LARGE SCALE GENOMIC DNA]</scope>
    <source>
        <strain evidence="5 6">DSM 27372</strain>
    </source>
</reference>
<keyword evidence="6" id="KW-1185">Reference proteome</keyword>
<sequence length="130" mass="14993">METRSDIKGLDDIISFVNKFYEKVQQDDLIGPIFNNVIEDWSPHLEKMYSFWNAVLFGVPGFTGNPFARHAPLPIQEQHFERWILLFQETIDALFVGEMAENTKKKAETMAIMFLSKLKAMRGGPTRVIV</sequence>
<proteinExistence type="predicted"/>
<protein>
    <submittedName>
        <fullName evidence="5">Hemoglobin</fullName>
    </submittedName>
</protein>
<dbReference type="AlphaFoldDB" id="A0A318UFE5"/>
<dbReference type="InterPro" id="IPR001486">
    <property type="entry name" value="Hemoglobin_trunc"/>
</dbReference>
<keyword evidence="2" id="KW-0349">Heme</keyword>
<keyword evidence="1" id="KW-0813">Transport</keyword>
<dbReference type="GO" id="GO:0020037">
    <property type="term" value="F:heme binding"/>
    <property type="evidence" value="ECO:0007669"/>
    <property type="project" value="InterPro"/>
</dbReference>
<evidence type="ECO:0000256" key="2">
    <source>
        <dbReference type="ARBA" id="ARBA00022617"/>
    </source>
</evidence>
<name>A0A318UFE5_9SPHI</name>
<evidence type="ECO:0000313" key="5">
    <source>
        <dbReference type="EMBL" id="PYF70624.1"/>
    </source>
</evidence>
<dbReference type="RefSeq" id="WP_110833850.1">
    <property type="nucleotide sequence ID" value="NZ_QKLU01000008.1"/>
</dbReference>
<evidence type="ECO:0000256" key="1">
    <source>
        <dbReference type="ARBA" id="ARBA00022448"/>
    </source>
</evidence>
<keyword evidence="3" id="KW-0479">Metal-binding</keyword>
<dbReference type="OrthoDB" id="25954at2"/>
<dbReference type="GO" id="GO:0046872">
    <property type="term" value="F:metal ion binding"/>
    <property type="evidence" value="ECO:0007669"/>
    <property type="project" value="UniProtKB-KW"/>
</dbReference>
<comment type="caution">
    <text evidence="5">The sequence shown here is derived from an EMBL/GenBank/DDBJ whole genome shotgun (WGS) entry which is preliminary data.</text>
</comment>
<accession>A0A318UFE5</accession>
<gene>
    <name evidence="5" type="ORF">B0O44_10850</name>
</gene>
<keyword evidence="4" id="KW-0408">Iron</keyword>
<dbReference type="Pfam" id="PF01152">
    <property type="entry name" value="Bac_globin"/>
    <property type="match status" value="1"/>
</dbReference>
<evidence type="ECO:0000256" key="4">
    <source>
        <dbReference type="ARBA" id="ARBA00023004"/>
    </source>
</evidence>